<feature type="transmembrane region" description="Helical" evidence="1">
    <location>
        <begin position="12"/>
        <end position="35"/>
    </location>
</feature>
<dbReference type="VEuPathDB" id="PiroplasmaDB:TOT_020000249"/>
<dbReference type="GeneID" id="20714416"/>
<dbReference type="Proteomes" id="UP000003786">
    <property type="component" value="Chromosome 2"/>
</dbReference>
<feature type="domain" description="Microprotein" evidence="3">
    <location>
        <begin position="71"/>
        <end position="117"/>
    </location>
</feature>
<dbReference type="EMBL" id="AP011947">
    <property type="protein sequence ID" value="BAM39982.1"/>
    <property type="molecule type" value="Genomic_DNA"/>
</dbReference>
<dbReference type="OMA" id="LRDAYGY"/>
<dbReference type="OrthoDB" id="10345336at2759"/>
<evidence type="ECO:0000313" key="4">
    <source>
        <dbReference type="EMBL" id="BAM39982.1"/>
    </source>
</evidence>
<evidence type="ECO:0000313" key="5">
    <source>
        <dbReference type="Proteomes" id="UP000003786"/>
    </source>
</evidence>
<keyword evidence="1" id="KW-0472">Membrane</keyword>
<dbReference type="InterPro" id="IPR056351">
    <property type="entry name" value="Microp_dom_apicomplexa_3"/>
</dbReference>
<evidence type="ECO:0000259" key="3">
    <source>
        <dbReference type="Pfam" id="PF23522"/>
    </source>
</evidence>
<keyword evidence="1" id="KW-0812">Transmembrane</keyword>
<reference evidence="4 5" key="1">
    <citation type="journal article" date="2012" name="MBio">
        <title>Comparative genome analysis of three eukaryotic parasites with differing abilities to transform leukocytes reveals key mediators of Theileria-induced leukocyte transformation.</title>
        <authorList>
            <person name="Hayashida K."/>
            <person name="Hara Y."/>
            <person name="Abe T."/>
            <person name="Yamasaki C."/>
            <person name="Toyoda A."/>
            <person name="Kosuge T."/>
            <person name="Suzuki Y."/>
            <person name="Sato Y."/>
            <person name="Kawashima S."/>
            <person name="Katayama T."/>
            <person name="Wakaguri H."/>
            <person name="Inoue N."/>
            <person name="Homma K."/>
            <person name="Tada-Umezaki M."/>
            <person name="Yagi Y."/>
            <person name="Fujii Y."/>
            <person name="Habara T."/>
            <person name="Kanehisa M."/>
            <person name="Watanabe H."/>
            <person name="Ito K."/>
            <person name="Gojobori T."/>
            <person name="Sugawara H."/>
            <person name="Imanishi T."/>
            <person name="Weir W."/>
            <person name="Gardner M."/>
            <person name="Pain A."/>
            <person name="Shiels B."/>
            <person name="Hattori M."/>
            <person name="Nene V."/>
            <person name="Sugimoto C."/>
        </authorList>
    </citation>
    <scope>NUCLEOTIDE SEQUENCE [LARGE SCALE GENOMIC DNA]</scope>
    <source>
        <strain evidence="4 5">Shintoku</strain>
    </source>
</reference>
<dbReference type="eggNOG" id="ENOG502QXRD">
    <property type="taxonomic scope" value="Eukaryota"/>
</dbReference>
<dbReference type="AlphaFoldDB" id="J4CCU1"/>
<proteinExistence type="predicted"/>
<gene>
    <name evidence="4" type="ORF">TOT_020000249</name>
</gene>
<organism evidence="4 5">
    <name type="scientific">Theileria orientalis strain Shintoku</name>
    <dbReference type="NCBI Taxonomy" id="869250"/>
    <lineage>
        <taxon>Eukaryota</taxon>
        <taxon>Sar</taxon>
        <taxon>Alveolata</taxon>
        <taxon>Apicomplexa</taxon>
        <taxon>Aconoidasida</taxon>
        <taxon>Piroplasmida</taxon>
        <taxon>Theileriidae</taxon>
        <taxon>Theileria</taxon>
    </lineage>
</organism>
<accession>J4CCU1</accession>
<feature type="domain" description="5'-3' DNA helicase ZGRF1-like N-terminal" evidence="2">
    <location>
        <begin position="155"/>
        <end position="236"/>
    </location>
</feature>
<evidence type="ECO:0000259" key="2">
    <source>
        <dbReference type="Pfam" id="PF10382"/>
    </source>
</evidence>
<dbReference type="RefSeq" id="XP_009690283.1">
    <property type="nucleotide sequence ID" value="XM_009691988.1"/>
</dbReference>
<sequence length="324" mass="36764">MVSIGLNVTSVFVSLVFFTIYTSFFLHISCVSTSLNQKSKEQSKQSSKFMPYTQPYYNQAFFNQQYPYSTPDYYTNFDSKNMTIEVLPNDDEDEDDGFLKFGLLRDAYGYGDSIQVLYETSHRIESPFILGGTAHSIHSSLKPRPGKMELNSTLYNCNYTTNIYTKSKKWNTGFLRAKSNHGSVTLTLYEADENTNSCGKVIDRFDVFNAKTTALSGREFITGRNLIDVQDFVGQKYSKPAGEAHVSKPKIRAGLQRPYKSNVTPYKRPQKCSDVAIKPSPLPSFNPTFEPKPNNVFRPEHDLPTSNVNVSEIIKNIELMLDEN</sequence>
<dbReference type="KEGG" id="tot:TOT_020000249"/>
<dbReference type="Pfam" id="PF10382">
    <property type="entry name" value="ZGRF1-like_N"/>
    <property type="match status" value="1"/>
</dbReference>
<name>J4CCU1_THEOR</name>
<keyword evidence="1" id="KW-1133">Transmembrane helix</keyword>
<evidence type="ECO:0000256" key="1">
    <source>
        <dbReference type="SAM" id="Phobius"/>
    </source>
</evidence>
<protein>
    <submittedName>
        <fullName evidence="4">Uncharacterized protein</fullName>
    </submittedName>
</protein>
<keyword evidence="5" id="KW-1185">Reference proteome</keyword>
<dbReference type="Pfam" id="PF23522">
    <property type="entry name" value="Microp_apicomplexa_12"/>
    <property type="match status" value="1"/>
</dbReference>
<dbReference type="InterPro" id="IPR018838">
    <property type="entry name" value="ZGRF1-like_N"/>
</dbReference>